<dbReference type="PANTHER" id="PTHR33987:SF1">
    <property type="entry name" value="CALCINEURIN-LIKE METALLO-PHOSPHOESTERASE SUPERFAMILY PROTEIN"/>
    <property type="match status" value="1"/>
</dbReference>
<protein>
    <submittedName>
        <fullName evidence="1">Octanoyltransferase</fullName>
    </submittedName>
</protein>
<dbReference type="GO" id="GO:0016740">
    <property type="term" value="F:transferase activity"/>
    <property type="evidence" value="ECO:0007669"/>
    <property type="project" value="UniProtKB-KW"/>
</dbReference>
<proteinExistence type="predicted"/>
<sequence>MGKNDADWSYKDKDVTQKIFLEFLGVPRNVSDNRWLERAAIDGNKGWDPQTVLNYSQTLRERQERRGVYNAFTLGSSGRRITWILLDIRYHQNEVRGDILGERQWEFLRRTLDAAYSRDASIGSE</sequence>
<organism evidence="1">
    <name type="scientific">Lygus hesperus</name>
    <name type="common">Western plant bug</name>
    <dbReference type="NCBI Taxonomy" id="30085"/>
    <lineage>
        <taxon>Eukaryota</taxon>
        <taxon>Metazoa</taxon>
        <taxon>Ecdysozoa</taxon>
        <taxon>Arthropoda</taxon>
        <taxon>Hexapoda</taxon>
        <taxon>Insecta</taxon>
        <taxon>Pterygota</taxon>
        <taxon>Neoptera</taxon>
        <taxon>Paraneoptera</taxon>
        <taxon>Hemiptera</taxon>
        <taxon>Heteroptera</taxon>
        <taxon>Panheteroptera</taxon>
        <taxon>Cimicomorpha</taxon>
        <taxon>Miridae</taxon>
        <taxon>Mirini</taxon>
        <taxon>Lygus</taxon>
    </lineage>
</organism>
<dbReference type="PANTHER" id="PTHR33987">
    <property type="entry name" value="CALCINEURIN-LIKE METALLO-PHOSPHOESTERASE SUPERFAMILY PROTEIN"/>
    <property type="match status" value="1"/>
</dbReference>
<evidence type="ECO:0000313" key="1">
    <source>
        <dbReference type="EMBL" id="JAG23973.1"/>
    </source>
</evidence>
<dbReference type="EMBL" id="GBHO01019631">
    <property type="protein sequence ID" value="JAG23973.1"/>
    <property type="molecule type" value="Transcribed_RNA"/>
</dbReference>
<gene>
    <name evidence="1" type="primary">lipB_1</name>
    <name evidence="1" type="ORF">CM83_13010</name>
</gene>
<accession>A0A0A9XYN7</accession>
<reference evidence="1" key="1">
    <citation type="journal article" date="2014" name="PLoS ONE">
        <title>Transcriptome-Based Identification of ABC Transporters in the Western Tarnished Plant Bug Lygus hesperus.</title>
        <authorList>
            <person name="Hull J.J."/>
            <person name="Chaney K."/>
            <person name="Geib S.M."/>
            <person name="Fabrick J.A."/>
            <person name="Brent C.S."/>
            <person name="Walsh D."/>
            <person name="Lavine L.C."/>
        </authorList>
    </citation>
    <scope>NUCLEOTIDE SEQUENCE</scope>
</reference>
<keyword evidence="1" id="KW-0808">Transferase</keyword>
<name>A0A0A9XYN7_LYGHE</name>
<reference evidence="1" key="2">
    <citation type="submission" date="2014-07" db="EMBL/GenBank/DDBJ databases">
        <authorList>
            <person name="Hull J."/>
        </authorList>
    </citation>
    <scope>NUCLEOTIDE SEQUENCE</scope>
</reference>
<dbReference type="AlphaFoldDB" id="A0A0A9XYN7"/>